<dbReference type="RefSeq" id="WP_386821426.1">
    <property type="nucleotide sequence ID" value="NZ_JBHUIT010000034.1"/>
</dbReference>
<dbReference type="EMBL" id="JBHUIT010000034">
    <property type="protein sequence ID" value="MFD2257993.1"/>
    <property type="molecule type" value="Genomic_DNA"/>
</dbReference>
<sequence>MIIDYSQESTLSQAVSDTFSGEKPCELCNKIAAVKSDERSTENDPIQLSPSSLKLFQDLFPPAHAELKDPFSSQLPNPVFWAANIPLSQPLAGPPVPPPRALS</sequence>
<accession>A0ABW5DAA5</accession>
<reference evidence="2" key="1">
    <citation type="journal article" date="2019" name="Int. J. Syst. Evol. Microbiol.">
        <title>The Global Catalogue of Microorganisms (GCM) 10K type strain sequencing project: providing services to taxonomists for standard genome sequencing and annotation.</title>
        <authorList>
            <consortium name="The Broad Institute Genomics Platform"/>
            <consortium name="The Broad Institute Genome Sequencing Center for Infectious Disease"/>
            <person name="Wu L."/>
            <person name="Ma J."/>
        </authorList>
    </citation>
    <scope>NUCLEOTIDE SEQUENCE [LARGE SCALE GENOMIC DNA]</scope>
    <source>
        <strain evidence="2">CGMCC 4.7106</strain>
    </source>
</reference>
<gene>
    <name evidence="1" type="ORF">ACFSSA_15035</name>
</gene>
<comment type="caution">
    <text evidence="1">The sequence shown here is derived from an EMBL/GenBank/DDBJ whole genome shotgun (WGS) entry which is preliminary data.</text>
</comment>
<dbReference type="Proteomes" id="UP001597375">
    <property type="component" value="Unassembled WGS sequence"/>
</dbReference>
<proteinExistence type="predicted"/>
<name>A0ABW5DAA5_9BACT</name>
<evidence type="ECO:0000313" key="1">
    <source>
        <dbReference type="EMBL" id="MFD2257993.1"/>
    </source>
</evidence>
<keyword evidence="2" id="KW-1185">Reference proteome</keyword>
<organism evidence="1 2">
    <name type="scientific">Luteolibacter algae</name>
    <dbReference type="NCBI Taxonomy" id="454151"/>
    <lineage>
        <taxon>Bacteria</taxon>
        <taxon>Pseudomonadati</taxon>
        <taxon>Verrucomicrobiota</taxon>
        <taxon>Verrucomicrobiia</taxon>
        <taxon>Verrucomicrobiales</taxon>
        <taxon>Verrucomicrobiaceae</taxon>
        <taxon>Luteolibacter</taxon>
    </lineage>
</organism>
<protein>
    <submittedName>
        <fullName evidence="1">Uncharacterized protein</fullName>
    </submittedName>
</protein>
<evidence type="ECO:0000313" key="2">
    <source>
        <dbReference type="Proteomes" id="UP001597375"/>
    </source>
</evidence>